<accession>A0A3L6RZ52</accession>
<reference evidence="3" key="1">
    <citation type="journal article" date="2019" name="Nat. Commun.">
        <title>The genome of broomcorn millet.</title>
        <authorList>
            <person name="Zou C."/>
            <person name="Miki D."/>
            <person name="Li D."/>
            <person name="Tang Q."/>
            <person name="Xiao L."/>
            <person name="Rajput S."/>
            <person name="Deng P."/>
            <person name="Jia W."/>
            <person name="Huang R."/>
            <person name="Zhang M."/>
            <person name="Sun Y."/>
            <person name="Hu J."/>
            <person name="Fu X."/>
            <person name="Schnable P.S."/>
            <person name="Li F."/>
            <person name="Zhang H."/>
            <person name="Feng B."/>
            <person name="Zhu X."/>
            <person name="Liu R."/>
            <person name="Schnable J.C."/>
            <person name="Zhu J.-K."/>
            <person name="Zhang H."/>
        </authorList>
    </citation>
    <scope>NUCLEOTIDE SEQUENCE [LARGE SCALE GENOMIC DNA]</scope>
</reference>
<feature type="compositionally biased region" description="Low complexity" evidence="1">
    <location>
        <begin position="93"/>
        <end position="106"/>
    </location>
</feature>
<protein>
    <submittedName>
        <fullName evidence="2">Trithorax group protein osa-like</fullName>
    </submittedName>
</protein>
<feature type="compositionally biased region" description="Basic residues" evidence="1">
    <location>
        <begin position="124"/>
        <end position="134"/>
    </location>
</feature>
<name>A0A3L6RZ52_PANMI</name>
<comment type="caution">
    <text evidence="2">The sequence shown here is derived from an EMBL/GenBank/DDBJ whole genome shotgun (WGS) entry which is preliminary data.</text>
</comment>
<evidence type="ECO:0000313" key="3">
    <source>
        <dbReference type="Proteomes" id="UP000275267"/>
    </source>
</evidence>
<dbReference type="EMBL" id="PQIB02000006">
    <property type="protein sequence ID" value="RLN12164.1"/>
    <property type="molecule type" value="Genomic_DNA"/>
</dbReference>
<sequence length="272" mass="29543">MYPQMVYHADVRAREMELAADRQMGCSCSPLGRMVSRMITKCNGREGRVRYDEKMDYAMAYAPTQTCYVRPTARTVTLATSNSHHPPHAHAIQPEAPHQAHATATATLPGTPFPSTGAPPQGARKPKKKKKKPVRFTPSGPVPADDDQPPPHHAQHHTATVASSGAAGGTAGVVYHHGAAESPSYPYPAPPPAHGGQGGHGYAYGYGRYAPSPLPRWDTLASTPRRHEYFSGEYRWYYPTPVREGIYSIATDANGRLSTIFSEENPNACTIV</sequence>
<dbReference type="Proteomes" id="UP000275267">
    <property type="component" value="Unassembled WGS sequence"/>
</dbReference>
<keyword evidence="3" id="KW-1185">Reference proteome</keyword>
<feature type="region of interest" description="Disordered" evidence="1">
    <location>
        <begin position="79"/>
        <end position="170"/>
    </location>
</feature>
<evidence type="ECO:0000256" key="1">
    <source>
        <dbReference type="SAM" id="MobiDB-lite"/>
    </source>
</evidence>
<proteinExistence type="predicted"/>
<dbReference type="OrthoDB" id="629467at2759"/>
<organism evidence="2 3">
    <name type="scientific">Panicum miliaceum</name>
    <name type="common">Proso millet</name>
    <name type="synonym">Broomcorn millet</name>
    <dbReference type="NCBI Taxonomy" id="4540"/>
    <lineage>
        <taxon>Eukaryota</taxon>
        <taxon>Viridiplantae</taxon>
        <taxon>Streptophyta</taxon>
        <taxon>Embryophyta</taxon>
        <taxon>Tracheophyta</taxon>
        <taxon>Spermatophyta</taxon>
        <taxon>Magnoliopsida</taxon>
        <taxon>Liliopsida</taxon>
        <taxon>Poales</taxon>
        <taxon>Poaceae</taxon>
        <taxon>PACMAD clade</taxon>
        <taxon>Panicoideae</taxon>
        <taxon>Panicodae</taxon>
        <taxon>Paniceae</taxon>
        <taxon>Panicinae</taxon>
        <taxon>Panicum</taxon>
        <taxon>Panicum sect. Panicum</taxon>
    </lineage>
</organism>
<evidence type="ECO:0000313" key="2">
    <source>
        <dbReference type="EMBL" id="RLN12164.1"/>
    </source>
</evidence>
<gene>
    <name evidence="2" type="ORF">C2845_PM09G09900</name>
</gene>
<dbReference type="AlphaFoldDB" id="A0A3L6RZ52"/>